<dbReference type="InterPro" id="IPR051912">
    <property type="entry name" value="Alkylbase_DNA_Glycosylase/TA"/>
</dbReference>
<sequence length="488" mass="52395">MTLDDDSAYRALLARDARFDGHWFVGVTSTGVYCRPICRVRTPLRRNCRFFDSAAQAEAAAFRPCLKCRPELAPGHRPAWSVMDASQTLARQAADTLDAADPDDGAPSMAALAARLGVSDRHLRRIFAAEHGVTPLQYLQTRRLLLAKQLLTDTALPVADVALASGFNSLRRFNAAFAERYRMQPTRLRHSAAAPSEAPTAGVTIRLAYRPPYDVAGVLGFVAARAIAGVETVTGRTIRRTLRAGAVDAAPGWIEVAFAADAGALRVTFAPTLRPARVAAMVRRWLDLDAAPAIIDAALDGLGGASGTRLPGCPDPFELAVRAVLGQQVRVAAARTLARRLVERFGSDLATPWPGVVRAFPAPASVAAAGRDGVASLGVIGTRAATIVDLARRWAEIEPLFAPSARPEPLLTALRETSGVGAWTANYIAMRGLGWTDAFPPGDVAALKALRARFGDAPPRVLEAHADVWRPWRAYALMRLWNPGEETR</sequence>
<keyword evidence="9" id="KW-0805">Transcription regulation</keyword>
<keyword evidence="7" id="KW-0227">DNA damage</keyword>
<reference evidence="15 16" key="1">
    <citation type="submission" date="2020-06" db="EMBL/GenBank/DDBJ databases">
        <title>Schlegella sp. ID0723 isolated from air conditioner.</title>
        <authorList>
            <person name="Kim D.Y."/>
            <person name="Kim D.-U."/>
        </authorList>
    </citation>
    <scope>NUCLEOTIDE SEQUENCE [LARGE SCALE GENOMIC DNA]</scope>
    <source>
        <strain evidence="15 16">ID0723</strain>
    </source>
</reference>
<dbReference type="EMBL" id="JABWMJ010000002">
    <property type="protein sequence ID" value="NUZ05120.1"/>
    <property type="molecule type" value="Genomic_DNA"/>
</dbReference>
<comment type="catalytic activity">
    <reaction evidence="1">
        <text>Hydrolysis of alkylated DNA, releasing 3-methyladenine, 3-methylguanine, 7-methylguanine and 7-methyladenine.</text>
        <dbReference type="EC" id="3.2.2.21"/>
    </reaction>
</comment>
<dbReference type="SMART" id="SM00342">
    <property type="entry name" value="HTH_ARAC"/>
    <property type="match status" value="1"/>
</dbReference>
<name>A0A7Y6TVJ9_9BURK</name>
<keyword evidence="10" id="KW-0238">DNA-binding</keyword>
<dbReference type="Pfam" id="PF12833">
    <property type="entry name" value="HTH_18"/>
    <property type="match status" value="1"/>
</dbReference>
<dbReference type="RefSeq" id="WP_176066726.1">
    <property type="nucleotide sequence ID" value="NZ_JABWMJ010000002.1"/>
</dbReference>
<keyword evidence="11" id="KW-0010">Activator</keyword>
<evidence type="ECO:0000313" key="15">
    <source>
        <dbReference type="EMBL" id="NUZ05120.1"/>
    </source>
</evidence>
<dbReference type="Gene3D" id="1.10.10.60">
    <property type="entry name" value="Homeodomain-like"/>
    <property type="match status" value="2"/>
</dbReference>
<evidence type="ECO:0000313" key="16">
    <source>
        <dbReference type="Proteomes" id="UP000529637"/>
    </source>
</evidence>
<evidence type="ECO:0000256" key="10">
    <source>
        <dbReference type="ARBA" id="ARBA00023125"/>
    </source>
</evidence>
<evidence type="ECO:0000256" key="12">
    <source>
        <dbReference type="ARBA" id="ARBA00023163"/>
    </source>
</evidence>
<dbReference type="InterPro" id="IPR023170">
    <property type="entry name" value="HhH_base_excis_C"/>
</dbReference>
<dbReference type="GO" id="GO:0043916">
    <property type="term" value="F:DNA-7-methylguanine glycosylase activity"/>
    <property type="evidence" value="ECO:0007669"/>
    <property type="project" value="TreeGrafter"/>
</dbReference>
<comment type="caution">
    <text evidence="15">The sequence shown here is derived from an EMBL/GenBank/DDBJ whole genome shotgun (WGS) entry which is preliminary data.</text>
</comment>
<dbReference type="GO" id="GO:0008725">
    <property type="term" value="F:DNA-3-methyladenine glycosylase activity"/>
    <property type="evidence" value="ECO:0007669"/>
    <property type="project" value="TreeGrafter"/>
</dbReference>
<dbReference type="GO" id="GO:0005737">
    <property type="term" value="C:cytoplasm"/>
    <property type="evidence" value="ECO:0007669"/>
    <property type="project" value="TreeGrafter"/>
</dbReference>
<dbReference type="SUPFAM" id="SSF57884">
    <property type="entry name" value="Ada DNA repair protein, N-terminal domain (N-Ada 10)"/>
    <property type="match status" value="1"/>
</dbReference>
<evidence type="ECO:0000256" key="13">
    <source>
        <dbReference type="ARBA" id="ARBA00023204"/>
    </source>
</evidence>
<dbReference type="Proteomes" id="UP000529637">
    <property type="component" value="Unassembled WGS sequence"/>
</dbReference>
<dbReference type="PROSITE" id="PS01124">
    <property type="entry name" value="HTH_ARAC_FAMILY_2"/>
    <property type="match status" value="1"/>
</dbReference>
<organism evidence="15 16">
    <name type="scientific">Piscinibacter koreensis</name>
    <dbReference type="NCBI Taxonomy" id="2742824"/>
    <lineage>
        <taxon>Bacteria</taxon>
        <taxon>Pseudomonadati</taxon>
        <taxon>Pseudomonadota</taxon>
        <taxon>Betaproteobacteria</taxon>
        <taxon>Burkholderiales</taxon>
        <taxon>Sphaerotilaceae</taxon>
        <taxon>Piscinibacter</taxon>
    </lineage>
</organism>
<dbReference type="InterPro" id="IPR018060">
    <property type="entry name" value="HTH_AraC"/>
</dbReference>
<proteinExistence type="predicted"/>
<keyword evidence="4" id="KW-0489">Methyltransferase</keyword>
<evidence type="ECO:0000259" key="14">
    <source>
        <dbReference type="PROSITE" id="PS01124"/>
    </source>
</evidence>
<keyword evidence="12" id="KW-0804">Transcription</keyword>
<dbReference type="SUPFAM" id="SSF48150">
    <property type="entry name" value="DNA-glycosylase"/>
    <property type="match status" value="1"/>
</dbReference>
<evidence type="ECO:0000256" key="7">
    <source>
        <dbReference type="ARBA" id="ARBA00022763"/>
    </source>
</evidence>
<keyword evidence="6" id="KW-0479">Metal-binding</keyword>
<dbReference type="GO" id="GO:0006307">
    <property type="term" value="P:DNA alkylation repair"/>
    <property type="evidence" value="ECO:0007669"/>
    <property type="project" value="TreeGrafter"/>
</dbReference>
<dbReference type="GO" id="GO:0008270">
    <property type="term" value="F:zinc ion binding"/>
    <property type="evidence" value="ECO:0007669"/>
    <property type="project" value="InterPro"/>
</dbReference>
<dbReference type="GO" id="GO:0006285">
    <property type="term" value="P:base-excision repair, AP site formation"/>
    <property type="evidence" value="ECO:0007669"/>
    <property type="project" value="TreeGrafter"/>
</dbReference>
<dbReference type="InterPro" id="IPR003265">
    <property type="entry name" value="HhH-GPD_domain"/>
</dbReference>
<dbReference type="SUPFAM" id="SSF46689">
    <property type="entry name" value="Homeodomain-like"/>
    <property type="match status" value="2"/>
</dbReference>
<evidence type="ECO:0000256" key="1">
    <source>
        <dbReference type="ARBA" id="ARBA00000086"/>
    </source>
</evidence>
<dbReference type="Gene3D" id="1.10.340.30">
    <property type="entry name" value="Hypothetical protein, domain 2"/>
    <property type="match status" value="1"/>
</dbReference>
<protein>
    <recommendedName>
        <fullName evidence="3">DNA-3-methyladenine glycosylase II</fullName>
        <ecNumber evidence="3">3.2.2.21</ecNumber>
    </recommendedName>
</protein>
<dbReference type="SMART" id="SM00478">
    <property type="entry name" value="ENDO3c"/>
    <property type="match status" value="1"/>
</dbReference>
<gene>
    <name evidence="15" type="ORF">HQN59_05020</name>
</gene>
<keyword evidence="5" id="KW-0808">Transferase</keyword>
<keyword evidence="13" id="KW-0234">DNA repair</keyword>
<dbReference type="PROSITE" id="PS00041">
    <property type="entry name" value="HTH_ARAC_FAMILY_1"/>
    <property type="match status" value="1"/>
</dbReference>
<comment type="cofactor">
    <cofactor evidence="2">
        <name>Zn(2+)</name>
        <dbReference type="ChEBI" id="CHEBI:29105"/>
    </cofactor>
</comment>
<dbReference type="GO" id="GO:0032131">
    <property type="term" value="F:alkylated DNA binding"/>
    <property type="evidence" value="ECO:0007669"/>
    <property type="project" value="TreeGrafter"/>
</dbReference>
<dbReference type="InterPro" id="IPR018062">
    <property type="entry name" value="HTH_AraC-typ_CS"/>
</dbReference>
<dbReference type="Pfam" id="PF00730">
    <property type="entry name" value="HhH-GPD"/>
    <property type="match status" value="1"/>
</dbReference>
<dbReference type="InterPro" id="IPR004026">
    <property type="entry name" value="Ada_DNA_repair_Zn-bd"/>
</dbReference>
<dbReference type="InterPro" id="IPR009057">
    <property type="entry name" value="Homeodomain-like_sf"/>
</dbReference>
<dbReference type="SUPFAM" id="SSF55945">
    <property type="entry name" value="TATA-box binding protein-like"/>
    <property type="match status" value="1"/>
</dbReference>
<evidence type="ECO:0000256" key="3">
    <source>
        <dbReference type="ARBA" id="ARBA00012000"/>
    </source>
</evidence>
<keyword evidence="8" id="KW-0862">Zinc</keyword>
<dbReference type="InterPro" id="IPR037046">
    <property type="entry name" value="AlkA_N_sf"/>
</dbReference>
<dbReference type="InterPro" id="IPR010316">
    <property type="entry name" value="AlkA_N"/>
</dbReference>
<dbReference type="GO" id="GO:0032993">
    <property type="term" value="C:protein-DNA complex"/>
    <property type="evidence" value="ECO:0007669"/>
    <property type="project" value="TreeGrafter"/>
</dbReference>
<dbReference type="GO" id="GO:0003700">
    <property type="term" value="F:DNA-binding transcription factor activity"/>
    <property type="evidence" value="ECO:0007669"/>
    <property type="project" value="InterPro"/>
</dbReference>
<dbReference type="Pfam" id="PF02805">
    <property type="entry name" value="Ada_Zn_binding"/>
    <property type="match status" value="1"/>
</dbReference>
<dbReference type="GO" id="GO:0043565">
    <property type="term" value="F:sequence-specific DNA binding"/>
    <property type="evidence" value="ECO:0007669"/>
    <property type="project" value="InterPro"/>
</dbReference>
<dbReference type="EC" id="3.2.2.21" evidence="3"/>
<dbReference type="Gene3D" id="3.40.10.10">
    <property type="entry name" value="DNA Methylphosphotriester Repair Domain"/>
    <property type="match status" value="1"/>
</dbReference>
<dbReference type="PANTHER" id="PTHR43003">
    <property type="entry name" value="DNA-3-METHYLADENINE GLYCOSYLASE"/>
    <property type="match status" value="1"/>
</dbReference>
<evidence type="ECO:0000256" key="8">
    <source>
        <dbReference type="ARBA" id="ARBA00022833"/>
    </source>
</evidence>
<evidence type="ECO:0000256" key="5">
    <source>
        <dbReference type="ARBA" id="ARBA00022679"/>
    </source>
</evidence>
<evidence type="ECO:0000256" key="11">
    <source>
        <dbReference type="ARBA" id="ARBA00023159"/>
    </source>
</evidence>
<evidence type="ECO:0000256" key="9">
    <source>
        <dbReference type="ARBA" id="ARBA00023015"/>
    </source>
</evidence>
<feature type="domain" description="HTH araC/xylS-type" evidence="14">
    <location>
        <begin position="91"/>
        <end position="191"/>
    </location>
</feature>
<dbReference type="PANTHER" id="PTHR43003:SF13">
    <property type="entry name" value="DNA-3-METHYLADENINE GLYCOSYLASE 2"/>
    <property type="match status" value="1"/>
</dbReference>
<dbReference type="SMART" id="SM01009">
    <property type="entry name" value="AlkA_N"/>
    <property type="match status" value="1"/>
</dbReference>
<dbReference type="InterPro" id="IPR011257">
    <property type="entry name" value="DNA_glycosylase"/>
</dbReference>
<dbReference type="Gene3D" id="3.30.310.20">
    <property type="entry name" value="DNA-3-methyladenine glycosylase AlkA, N-terminal domain"/>
    <property type="match status" value="1"/>
</dbReference>
<dbReference type="Pfam" id="PF06029">
    <property type="entry name" value="AlkA_N"/>
    <property type="match status" value="1"/>
</dbReference>
<dbReference type="GO" id="GO:0032259">
    <property type="term" value="P:methylation"/>
    <property type="evidence" value="ECO:0007669"/>
    <property type="project" value="UniProtKB-KW"/>
</dbReference>
<dbReference type="InterPro" id="IPR035451">
    <property type="entry name" value="Ada-like_dom_sf"/>
</dbReference>
<dbReference type="GO" id="GO:0008168">
    <property type="term" value="F:methyltransferase activity"/>
    <property type="evidence" value="ECO:0007669"/>
    <property type="project" value="UniProtKB-KW"/>
</dbReference>
<dbReference type="AlphaFoldDB" id="A0A7Y6TVJ9"/>
<accession>A0A7Y6TVJ9</accession>
<evidence type="ECO:0000256" key="6">
    <source>
        <dbReference type="ARBA" id="ARBA00022723"/>
    </source>
</evidence>
<evidence type="ECO:0000256" key="2">
    <source>
        <dbReference type="ARBA" id="ARBA00001947"/>
    </source>
</evidence>
<evidence type="ECO:0000256" key="4">
    <source>
        <dbReference type="ARBA" id="ARBA00022603"/>
    </source>
</evidence>
<keyword evidence="16" id="KW-1185">Reference proteome</keyword>
<dbReference type="Gene3D" id="1.10.1670.10">
    <property type="entry name" value="Helix-hairpin-Helix base-excision DNA repair enzymes (C-terminal)"/>
    <property type="match status" value="1"/>
</dbReference>
<dbReference type="CDD" id="cd00056">
    <property type="entry name" value="ENDO3c"/>
    <property type="match status" value="1"/>
</dbReference>